<dbReference type="InterPro" id="IPR038692">
    <property type="entry name" value="Cthe_2751_sf"/>
</dbReference>
<accession>A0ABT6RFU6</accession>
<keyword evidence="3" id="KW-1185">Reference proteome</keyword>
<proteinExistence type="predicted"/>
<dbReference type="EMBL" id="JASBRG010000007">
    <property type="protein sequence ID" value="MDI3321291.1"/>
    <property type="molecule type" value="Genomic_DNA"/>
</dbReference>
<dbReference type="Proteomes" id="UP001226434">
    <property type="component" value="Unassembled WGS sequence"/>
</dbReference>
<organism evidence="2 3">
    <name type="scientific">Pinibacter soli</name>
    <dbReference type="NCBI Taxonomy" id="3044211"/>
    <lineage>
        <taxon>Bacteria</taxon>
        <taxon>Pseudomonadati</taxon>
        <taxon>Bacteroidota</taxon>
        <taxon>Chitinophagia</taxon>
        <taxon>Chitinophagales</taxon>
        <taxon>Chitinophagaceae</taxon>
        <taxon>Pinibacter</taxon>
    </lineage>
</organism>
<evidence type="ECO:0000259" key="1">
    <source>
        <dbReference type="Pfam" id="PF16804"/>
    </source>
</evidence>
<protein>
    <submittedName>
        <fullName evidence="2">DUF5071 domain-containing protein</fullName>
    </submittedName>
</protein>
<dbReference type="Pfam" id="PF16804">
    <property type="entry name" value="DUF5071"/>
    <property type="match status" value="1"/>
</dbReference>
<dbReference type="Gene3D" id="1.25.40.750">
    <property type="entry name" value="Domain of unknown function DUF5071"/>
    <property type="match status" value="1"/>
</dbReference>
<sequence length="126" mass="14681">MDVRKLIPKHKDDQEVIEGLKKLSFEEIKPIVPDLLKFLQDLHWPIARSIAGVLDEYSDRLVPDLLQILKTNDGMWKLGILTAFGRKEKDHIFLKEIERIAKYPTKDEIEDEVNLEAIAILNEKYS</sequence>
<dbReference type="InterPro" id="IPR031837">
    <property type="entry name" value="DUF5071"/>
</dbReference>
<dbReference type="RefSeq" id="WP_282335401.1">
    <property type="nucleotide sequence ID" value="NZ_JASBRG010000007.1"/>
</dbReference>
<evidence type="ECO:0000313" key="3">
    <source>
        <dbReference type="Proteomes" id="UP001226434"/>
    </source>
</evidence>
<gene>
    <name evidence="2" type="ORF">QJ048_15960</name>
</gene>
<comment type="caution">
    <text evidence="2">The sequence shown here is derived from an EMBL/GenBank/DDBJ whole genome shotgun (WGS) entry which is preliminary data.</text>
</comment>
<name>A0ABT6RFU6_9BACT</name>
<feature type="domain" description="DUF5071" evidence="1">
    <location>
        <begin position="6"/>
        <end position="120"/>
    </location>
</feature>
<reference evidence="2 3" key="1">
    <citation type="submission" date="2023-05" db="EMBL/GenBank/DDBJ databases">
        <title>Genome sequence of Pinibacter sp. MAH-24.</title>
        <authorList>
            <person name="Huq M.A."/>
        </authorList>
    </citation>
    <scope>NUCLEOTIDE SEQUENCE [LARGE SCALE GENOMIC DNA]</scope>
    <source>
        <strain evidence="2 3">MAH-24</strain>
    </source>
</reference>
<evidence type="ECO:0000313" key="2">
    <source>
        <dbReference type="EMBL" id="MDI3321291.1"/>
    </source>
</evidence>